<comment type="caution">
    <text evidence="1">The sequence shown here is derived from an EMBL/GenBank/DDBJ whole genome shotgun (WGS) entry which is preliminary data.</text>
</comment>
<evidence type="ECO:0000313" key="1">
    <source>
        <dbReference type="EMBL" id="OWP01520.1"/>
    </source>
</evidence>
<dbReference type="AlphaFoldDB" id="A0A218Z1J4"/>
<dbReference type="InterPro" id="IPR025204">
    <property type="entry name" value="CENP-L"/>
</dbReference>
<evidence type="ECO:0008006" key="3">
    <source>
        <dbReference type="Google" id="ProtNLM"/>
    </source>
</evidence>
<dbReference type="Pfam" id="PF13092">
    <property type="entry name" value="CENP-L"/>
    <property type="match status" value="1"/>
</dbReference>
<organism evidence="1 2">
    <name type="scientific">Diplocarpon coronariae</name>
    <dbReference type="NCBI Taxonomy" id="2795749"/>
    <lineage>
        <taxon>Eukaryota</taxon>
        <taxon>Fungi</taxon>
        <taxon>Dikarya</taxon>
        <taxon>Ascomycota</taxon>
        <taxon>Pezizomycotina</taxon>
        <taxon>Leotiomycetes</taxon>
        <taxon>Helotiales</taxon>
        <taxon>Drepanopezizaceae</taxon>
        <taxon>Diplocarpon</taxon>
    </lineage>
</organism>
<sequence length="346" mass="38299">MAPEDPSRYPLYNTTFSLHRLSPLYTGRNAPFDNAILRQHAQRFRDILAGEVLRGVRVGLAKEDDVFARVGALQTVTWRRLPEEEAWTAEDGLSSDQTAMSLALCRGLIFTVTYERMVYKAIMMRDERGDSPGASMATAREETDGFQNFPLLLAKMPGSLREAFTGFLATTFDVRVSQLHLPSKYLTKAFERYLEDISMGEDGEPLNLIERSRTLRNMIREVLVVVGFDIPGGSAALKTIDINIDREDVPRMLARGKAIGRHSDRETPFFDALTNYIKGHLALDLRNEKVKIARIACGAFVMGSEGKIKLTQTSNEDDGDASRSAATHRLIDSLIDAAAGGPLAAG</sequence>
<dbReference type="EMBL" id="MZNU01000274">
    <property type="protein sequence ID" value="OWP01520.1"/>
    <property type="molecule type" value="Genomic_DNA"/>
</dbReference>
<keyword evidence="2" id="KW-1185">Reference proteome</keyword>
<accession>A0A218Z1J4</accession>
<gene>
    <name evidence="1" type="ORF">B2J93_7032</name>
</gene>
<dbReference type="OrthoDB" id="8864979at2759"/>
<dbReference type="InParanoid" id="A0A218Z1J4"/>
<proteinExistence type="predicted"/>
<name>A0A218Z1J4_9HELO</name>
<protein>
    <recommendedName>
        <fullName evidence="3">Siroheme synthase</fullName>
    </recommendedName>
</protein>
<dbReference type="Proteomes" id="UP000242519">
    <property type="component" value="Unassembled WGS sequence"/>
</dbReference>
<evidence type="ECO:0000313" key="2">
    <source>
        <dbReference type="Proteomes" id="UP000242519"/>
    </source>
</evidence>
<reference evidence="1 2" key="1">
    <citation type="submission" date="2017-04" db="EMBL/GenBank/DDBJ databases">
        <title>Draft genome sequence of Marssonina coronaria NL1: causal agent of apple blotch.</title>
        <authorList>
            <person name="Cheng Q."/>
        </authorList>
    </citation>
    <scope>NUCLEOTIDE SEQUENCE [LARGE SCALE GENOMIC DNA]</scope>
    <source>
        <strain evidence="1 2">NL1</strain>
    </source>
</reference>